<name>A0AAT9HQ07_9ACTN</name>
<dbReference type="PANTHER" id="PTHR42709">
    <property type="entry name" value="ALKALINE PHOSPHATASE LIKE PROTEIN"/>
    <property type="match status" value="1"/>
</dbReference>
<keyword evidence="3" id="KW-1003">Cell membrane</keyword>
<evidence type="ECO:0000256" key="1">
    <source>
        <dbReference type="ARBA" id="ARBA00004651"/>
    </source>
</evidence>
<sequence>MHVQEWLETVPAVAVYALVGLVIGLESLGIPLPGEIILVSSALLASQHGDIDPVVLGACATAGAIIGDSIGYAIGRRGGRPLLAWLGAKFPATSARGTSRPPNGPSRSGAWGRSSSAVSWPCCASSPARSRACCGCRTGSS</sequence>
<evidence type="ECO:0000256" key="2">
    <source>
        <dbReference type="ARBA" id="ARBA00010792"/>
    </source>
</evidence>
<protein>
    <recommendedName>
        <fullName evidence="10">DedA family protein</fullName>
    </recommendedName>
</protein>
<keyword evidence="4 8" id="KW-0812">Transmembrane</keyword>
<feature type="transmembrane region" description="Helical" evidence="8">
    <location>
        <begin position="54"/>
        <end position="74"/>
    </location>
</feature>
<comment type="subcellular location">
    <subcellularLocation>
        <location evidence="1">Cell membrane</location>
        <topology evidence="1">Multi-pass membrane protein</topology>
    </subcellularLocation>
</comment>
<evidence type="ECO:0000256" key="3">
    <source>
        <dbReference type="ARBA" id="ARBA00022475"/>
    </source>
</evidence>
<feature type="transmembrane region" description="Helical" evidence="8">
    <location>
        <begin position="12"/>
        <end position="34"/>
    </location>
</feature>
<evidence type="ECO:0000256" key="6">
    <source>
        <dbReference type="ARBA" id="ARBA00023136"/>
    </source>
</evidence>
<reference evidence="9" key="2">
    <citation type="submission" date="2024-07" db="EMBL/GenBank/DDBJ databases">
        <title>Streptomyces haneummycinica sp. nov., a new antibiotic-producing actinobacterium isolated from marine sediment.</title>
        <authorList>
            <person name="Uemura M."/>
            <person name="Hamada M."/>
            <person name="Hirano S."/>
            <person name="Kobayashi K."/>
            <person name="Ohshiro T."/>
            <person name="Kobayashi T."/>
            <person name="Terahara T."/>
        </authorList>
    </citation>
    <scope>NUCLEOTIDE SEQUENCE</scope>
    <source>
        <strain evidence="9">KM77-8</strain>
    </source>
</reference>
<keyword evidence="5 8" id="KW-1133">Transmembrane helix</keyword>
<dbReference type="PANTHER" id="PTHR42709:SF6">
    <property type="entry name" value="UNDECAPRENYL PHOSPHATE TRANSPORTER A"/>
    <property type="match status" value="1"/>
</dbReference>
<dbReference type="EMBL" id="AP035768">
    <property type="protein sequence ID" value="BFO19620.1"/>
    <property type="molecule type" value="Genomic_DNA"/>
</dbReference>
<evidence type="ECO:0000313" key="9">
    <source>
        <dbReference type="EMBL" id="BFO19620.1"/>
    </source>
</evidence>
<dbReference type="InterPro" id="IPR051311">
    <property type="entry name" value="DedA_domain"/>
</dbReference>
<dbReference type="AlphaFoldDB" id="A0AAT9HQ07"/>
<keyword evidence="6 8" id="KW-0472">Membrane</keyword>
<evidence type="ECO:0008006" key="10">
    <source>
        <dbReference type="Google" id="ProtNLM"/>
    </source>
</evidence>
<dbReference type="GO" id="GO:0005886">
    <property type="term" value="C:plasma membrane"/>
    <property type="evidence" value="ECO:0007669"/>
    <property type="project" value="UniProtKB-SubCell"/>
</dbReference>
<evidence type="ECO:0000256" key="7">
    <source>
        <dbReference type="SAM" id="MobiDB-lite"/>
    </source>
</evidence>
<reference evidence="9" key="1">
    <citation type="submission" date="2024-06" db="EMBL/GenBank/DDBJ databases">
        <authorList>
            <consortium name="consrtm"/>
            <person name="Uemura M."/>
            <person name="Terahara T."/>
        </authorList>
    </citation>
    <scope>NUCLEOTIDE SEQUENCE</scope>
    <source>
        <strain evidence="9">KM77-8</strain>
    </source>
</reference>
<feature type="region of interest" description="Disordered" evidence="7">
    <location>
        <begin position="93"/>
        <end position="114"/>
    </location>
</feature>
<proteinExistence type="inferred from homology"/>
<gene>
    <name evidence="9" type="ORF">SHKM778_60080</name>
</gene>
<evidence type="ECO:0000256" key="8">
    <source>
        <dbReference type="SAM" id="Phobius"/>
    </source>
</evidence>
<evidence type="ECO:0000256" key="4">
    <source>
        <dbReference type="ARBA" id="ARBA00022692"/>
    </source>
</evidence>
<evidence type="ECO:0000256" key="5">
    <source>
        <dbReference type="ARBA" id="ARBA00022989"/>
    </source>
</evidence>
<organism evidence="9">
    <name type="scientific">Streptomyces haneummycinicus</name>
    <dbReference type="NCBI Taxonomy" id="3074435"/>
    <lineage>
        <taxon>Bacteria</taxon>
        <taxon>Bacillati</taxon>
        <taxon>Actinomycetota</taxon>
        <taxon>Actinomycetes</taxon>
        <taxon>Kitasatosporales</taxon>
        <taxon>Streptomycetaceae</taxon>
        <taxon>Streptomyces</taxon>
    </lineage>
</organism>
<accession>A0AAT9HQ07</accession>
<comment type="similarity">
    <text evidence="2">Belongs to the DedA family.</text>
</comment>